<comment type="caution">
    <text evidence="1">The sequence shown here is derived from an EMBL/GenBank/DDBJ whole genome shotgun (WGS) entry which is preliminary data.</text>
</comment>
<protein>
    <submittedName>
        <fullName evidence="1">Uncharacterized protein</fullName>
    </submittedName>
</protein>
<dbReference type="Proteomes" id="UP000599109">
    <property type="component" value="Unassembled WGS sequence"/>
</dbReference>
<dbReference type="EMBL" id="JAEQNE010000007">
    <property type="protein sequence ID" value="MBL0394282.1"/>
    <property type="molecule type" value="Genomic_DNA"/>
</dbReference>
<sequence>MNELFGADPDHCSGAAEASALLRLFGVYSGRYLAAYPTDWVHRMELLAQRLSPVEGQRLLTRLRRAREQMAFQQIRNVPWNGSASWIDNAIRDALNGKRFDALIVDAEGRTLPLGTPTYTVADLDEIPLTAEERIRTDPAEFVRVSKNLLHASVELWFVDPYMSPLKASYQAVLQEILAEAAAGRAERIQLWCRREHAIGPRTGKSEASLRELELALRRIAEPGGFLRKPKRRLELVLVDDEASVNKLHERFILSIKGAIRFDQGFQRLPGSRRTTCSPISVRVHSELLELFNRGRHGLPVASRIQVAT</sequence>
<dbReference type="RefSeq" id="WP_201676938.1">
    <property type="nucleotide sequence ID" value="NZ_JAEQNE010000007.1"/>
</dbReference>
<organism evidence="1 2">
    <name type="scientific">Ramlibacter monticola</name>
    <dbReference type="NCBI Taxonomy" id="1926872"/>
    <lineage>
        <taxon>Bacteria</taxon>
        <taxon>Pseudomonadati</taxon>
        <taxon>Pseudomonadota</taxon>
        <taxon>Betaproteobacteria</taxon>
        <taxon>Burkholderiales</taxon>
        <taxon>Comamonadaceae</taxon>
        <taxon>Ramlibacter</taxon>
    </lineage>
</organism>
<evidence type="ECO:0000313" key="2">
    <source>
        <dbReference type="Proteomes" id="UP000599109"/>
    </source>
</evidence>
<evidence type="ECO:0000313" key="1">
    <source>
        <dbReference type="EMBL" id="MBL0394282.1"/>
    </source>
</evidence>
<accession>A0A936Z6K3</accession>
<proteinExistence type="predicted"/>
<reference evidence="1 2" key="1">
    <citation type="journal article" date="2017" name="Int. J. Syst. Evol. Microbiol.">
        <title>Ramlibacter monticola sp. nov., isolated from forest soil.</title>
        <authorList>
            <person name="Chaudhary D.K."/>
            <person name="Kim J."/>
        </authorList>
    </citation>
    <scope>NUCLEOTIDE SEQUENCE [LARGE SCALE GENOMIC DNA]</scope>
    <source>
        <strain evidence="1 2">KACC 19175</strain>
    </source>
</reference>
<keyword evidence="2" id="KW-1185">Reference proteome</keyword>
<gene>
    <name evidence="1" type="ORF">JJ685_24295</name>
</gene>
<name>A0A936Z6K3_9BURK</name>
<dbReference type="AlphaFoldDB" id="A0A936Z6K3"/>